<protein>
    <recommendedName>
        <fullName evidence="4 6">Molybdenum cofactor biosynthesis protein B</fullName>
    </recommendedName>
</protein>
<gene>
    <name evidence="8" type="ORF">SAMN04244570_1914</name>
</gene>
<dbReference type="InterPro" id="IPR012245">
    <property type="entry name" value="MoaB"/>
</dbReference>
<dbReference type="PANTHER" id="PTHR43232">
    <property type="entry name" value="MOLYBDENUM COFACTOR BIOSYNTHESIS PROTEIN B"/>
    <property type="match status" value="1"/>
</dbReference>
<feature type="domain" description="MoaB/Mog" evidence="7">
    <location>
        <begin position="18"/>
        <end position="163"/>
    </location>
</feature>
<evidence type="ECO:0000256" key="2">
    <source>
        <dbReference type="ARBA" id="ARBA00005046"/>
    </source>
</evidence>
<comment type="function">
    <text evidence="1 6">May be involved in the biosynthesis of molybdopterin.</text>
</comment>
<dbReference type="NCBIfam" id="TIGR00177">
    <property type="entry name" value="molyb_syn"/>
    <property type="match status" value="1"/>
</dbReference>
<sequence>MEESHLPKQARKKSIAVAVLTISDSRTEADDKSGKIIREKLEDAGHQVKEYGICLDEGEHIVKQLSDWLADSSIQAMIFTGGTGIGARDITVEMVTPYFTKPLDGFGELFRFLSYTEDVGSKALLSRAAAGAIGLQVVFLLPGSSKAVALAMDKLILPELPHIAHELTKHLEG</sequence>
<dbReference type="RefSeq" id="WP_078817450.1">
    <property type="nucleotide sequence ID" value="NZ_FUYJ01000003.1"/>
</dbReference>
<evidence type="ECO:0000256" key="1">
    <source>
        <dbReference type="ARBA" id="ARBA00003487"/>
    </source>
</evidence>
<dbReference type="SUPFAM" id="SSF53218">
    <property type="entry name" value="Molybdenum cofactor biosynthesis proteins"/>
    <property type="match status" value="1"/>
</dbReference>
<dbReference type="Proteomes" id="UP000190042">
    <property type="component" value="Unassembled WGS sequence"/>
</dbReference>
<comment type="pathway">
    <text evidence="2 6">Cofactor biosynthesis; molybdopterin biosynthesis.</text>
</comment>
<proteinExistence type="inferred from homology"/>
<dbReference type="PIRSF" id="PIRSF006443">
    <property type="entry name" value="MoaB"/>
    <property type="match status" value="1"/>
</dbReference>
<dbReference type="Pfam" id="PF00994">
    <property type="entry name" value="MoCF_biosynth"/>
    <property type="match status" value="1"/>
</dbReference>
<evidence type="ECO:0000256" key="4">
    <source>
        <dbReference type="ARBA" id="ARBA00015262"/>
    </source>
</evidence>
<dbReference type="AlphaFoldDB" id="A0A1T4Y7X2"/>
<dbReference type="EMBL" id="FUYJ01000003">
    <property type="protein sequence ID" value="SKA97628.1"/>
    <property type="molecule type" value="Genomic_DNA"/>
</dbReference>
<keyword evidence="5 6" id="KW-0501">Molybdenum cofactor biosynthesis</keyword>
<dbReference type="CDD" id="cd00886">
    <property type="entry name" value="MogA_MoaB"/>
    <property type="match status" value="1"/>
</dbReference>
<accession>A0A1T4Y7X2</accession>
<evidence type="ECO:0000256" key="6">
    <source>
        <dbReference type="PIRNR" id="PIRNR006443"/>
    </source>
</evidence>
<dbReference type="PANTHER" id="PTHR43232:SF2">
    <property type="entry name" value="MOLYBDENUM COFACTOR BIOSYNTHESIS PROTEIN B"/>
    <property type="match status" value="1"/>
</dbReference>
<dbReference type="SMART" id="SM00852">
    <property type="entry name" value="MoCF_biosynth"/>
    <property type="match status" value="1"/>
</dbReference>
<name>A0A1T4Y7X2_9BACL</name>
<dbReference type="InterPro" id="IPR001453">
    <property type="entry name" value="MoaB/Mog_dom"/>
</dbReference>
<evidence type="ECO:0000259" key="7">
    <source>
        <dbReference type="SMART" id="SM00852"/>
    </source>
</evidence>
<evidence type="ECO:0000256" key="3">
    <source>
        <dbReference type="ARBA" id="ARBA00006112"/>
    </source>
</evidence>
<organism evidence="8 9">
    <name type="scientific">Sporosarcina newyorkensis</name>
    <dbReference type="NCBI Taxonomy" id="759851"/>
    <lineage>
        <taxon>Bacteria</taxon>
        <taxon>Bacillati</taxon>
        <taxon>Bacillota</taxon>
        <taxon>Bacilli</taxon>
        <taxon>Bacillales</taxon>
        <taxon>Caryophanaceae</taxon>
        <taxon>Sporosarcina</taxon>
    </lineage>
</organism>
<dbReference type="InterPro" id="IPR036425">
    <property type="entry name" value="MoaB/Mog-like_dom_sf"/>
</dbReference>
<comment type="similarity">
    <text evidence="3 6">Belongs to the MoaB/Mog family.</text>
</comment>
<evidence type="ECO:0000313" key="8">
    <source>
        <dbReference type="EMBL" id="SKA97628.1"/>
    </source>
</evidence>
<reference evidence="9" key="1">
    <citation type="submission" date="2017-02" db="EMBL/GenBank/DDBJ databases">
        <authorList>
            <person name="Varghese N."/>
            <person name="Submissions S."/>
        </authorList>
    </citation>
    <scope>NUCLEOTIDE SEQUENCE [LARGE SCALE GENOMIC DNA]</scope>
    <source>
        <strain evidence="9">DSM 23966</strain>
    </source>
</reference>
<evidence type="ECO:0000256" key="5">
    <source>
        <dbReference type="ARBA" id="ARBA00023150"/>
    </source>
</evidence>
<evidence type="ECO:0000313" key="9">
    <source>
        <dbReference type="Proteomes" id="UP000190042"/>
    </source>
</evidence>
<dbReference type="Gene3D" id="3.40.980.10">
    <property type="entry name" value="MoaB/Mog-like domain"/>
    <property type="match status" value="1"/>
</dbReference>
<dbReference type="GO" id="GO:0006777">
    <property type="term" value="P:Mo-molybdopterin cofactor biosynthetic process"/>
    <property type="evidence" value="ECO:0007669"/>
    <property type="project" value="UniProtKB-UniRule"/>
</dbReference>
<dbReference type="InterPro" id="IPR008284">
    <property type="entry name" value="MoCF_biosynth_CS"/>
</dbReference>
<dbReference type="UniPathway" id="UPA00344"/>
<dbReference type="FunFam" id="3.40.980.10:FF:000006">
    <property type="entry name" value="Molybdenum cofactor biosynthesis protein B"/>
    <property type="match status" value="1"/>
</dbReference>
<dbReference type="PROSITE" id="PS01078">
    <property type="entry name" value="MOCF_BIOSYNTHESIS_1"/>
    <property type="match status" value="1"/>
</dbReference>
<dbReference type="GO" id="GO:0005829">
    <property type="term" value="C:cytosol"/>
    <property type="evidence" value="ECO:0007669"/>
    <property type="project" value="TreeGrafter"/>
</dbReference>
<keyword evidence="9" id="KW-1185">Reference proteome</keyword>